<gene>
    <name evidence="2" type="ORF">H6G83_33785</name>
</gene>
<dbReference type="EMBL" id="JACJSG010000093">
    <property type="protein sequence ID" value="MBD2505511.1"/>
    <property type="molecule type" value="Genomic_DNA"/>
</dbReference>
<dbReference type="InterPro" id="IPR027417">
    <property type="entry name" value="P-loop_NTPase"/>
</dbReference>
<dbReference type="InterPro" id="IPR003593">
    <property type="entry name" value="AAA+_ATPase"/>
</dbReference>
<dbReference type="Pfam" id="PF13304">
    <property type="entry name" value="AAA_21"/>
    <property type="match status" value="1"/>
</dbReference>
<evidence type="ECO:0000313" key="3">
    <source>
        <dbReference type="Proteomes" id="UP000661112"/>
    </source>
</evidence>
<proteinExistence type="predicted"/>
<feature type="domain" description="AAA+ ATPase" evidence="1">
    <location>
        <begin position="28"/>
        <end position="273"/>
    </location>
</feature>
<dbReference type="InterPro" id="IPR051396">
    <property type="entry name" value="Bact_Antivir_Def_Nuclease"/>
</dbReference>
<reference evidence="2 3" key="1">
    <citation type="journal article" date="2020" name="ISME J.">
        <title>Comparative genomics reveals insights into cyanobacterial evolution and habitat adaptation.</title>
        <authorList>
            <person name="Chen M.Y."/>
            <person name="Teng W.K."/>
            <person name="Zhao L."/>
            <person name="Hu C.X."/>
            <person name="Zhou Y.K."/>
            <person name="Han B.P."/>
            <person name="Song L.R."/>
            <person name="Shu W.S."/>
        </authorList>
    </citation>
    <scope>NUCLEOTIDE SEQUENCE [LARGE SCALE GENOMIC DNA]</scope>
    <source>
        <strain evidence="2 3">FACHB-119</strain>
    </source>
</reference>
<dbReference type="SUPFAM" id="SSF52540">
    <property type="entry name" value="P-loop containing nucleoside triphosphate hydrolases"/>
    <property type="match status" value="1"/>
</dbReference>
<organism evidence="2 3">
    <name type="scientific">Anabaena azotica FACHB-119</name>
    <dbReference type="NCBI Taxonomy" id="947527"/>
    <lineage>
        <taxon>Bacteria</taxon>
        <taxon>Bacillati</taxon>
        <taxon>Cyanobacteriota</taxon>
        <taxon>Cyanophyceae</taxon>
        <taxon>Nostocales</taxon>
        <taxon>Nostocaceae</taxon>
        <taxon>Anabaena</taxon>
        <taxon>Anabaena azotica</taxon>
    </lineage>
</organism>
<dbReference type="SMART" id="SM00382">
    <property type="entry name" value="AAA"/>
    <property type="match status" value="1"/>
</dbReference>
<dbReference type="RefSeq" id="WP_190480383.1">
    <property type="nucleotide sequence ID" value="NZ_JACJSG010000093.1"/>
</dbReference>
<dbReference type="CDD" id="cd00267">
    <property type="entry name" value="ABC_ATPase"/>
    <property type="match status" value="1"/>
</dbReference>
<evidence type="ECO:0000313" key="2">
    <source>
        <dbReference type="EMBL" id="MBD2505511.1"/>
    </source>
</evidence>
<dbReference type="InterPro" id="IPR003959">
    <property type="entry name" value="ATPase_AAA_core"/>
</dbReference>
<name>A0ABR8DFW8_9NOST</name>
<protein>
    <submittedName>
        <fullName evidence="2">AAA family ATPase</fullName>
    </submittedName>
</protein>
<dbReference type="InterPro" id="IPR041685">
    <property type="entry name" value="AAA_GajA/Old/RecF-like"/>
</dbReference>
<sequence>MVTHSQIIHEISIKKLKNISQVSINLEGSPLISLMGVNGCGKSTILYALCCVYKPLRKEDENYKFSRFFPPHNHFNWTGSYLSINYSFSDDTHKYFHAIKDYSKKDRWVIYERRPERYVKFVEIKTCVPVIESENKGQKIQYTTATQSNELDILIRQKAGYILNKDYDSLHVHTYDNKTIIGVKVGTTQYSALTMGAGEQRVFTILDAVFRTPYNSSLILIDEIDLLLHPQALKKLITVIYDRAIEKHHQIIFTSHNTELFELKDKVELRHIHQTEQHTVCMANTTPDITRRMTGKQIKSIEIYVEDNLAQAIVSHICRLCGVSKDVVIYKYGAATNVFTISGGLALSRQSIDSALFVLDGDVFVTEEEKKKQIKKVVTGHGLEIDNLRDRLLTHLTQFNLPKNAKPEKFIFNCIRNIQTQIDYESEEIKALVSDIINAGDHHNLVKVLVEQMGCSEEIGLNSIIRVFSQTPEWSNFSEPIKVWLTKKKHELYG</sequence>
<dbReference type="Gene3D" id="3.40.50.300">
    <property type="entry name" value="P-loop containing nucleotide triphosphate hydrolases"/>
    <property type="match status" value="1"/>
</dbReference>
<accession>A0ABR8DFW8</accession>
<dbReference type="Pfam" id="PF13175">
    <property type="entry name" value="AAA_15"/>
    <property type="match status" value="1"/>
</dbReference>
<evidence type="ECO:0000259" key="1">
    <source>
        <dbReference type="SMART" id="SM00382"/>
    </source>
</evidence>
<dbReference type="PANTHER" id="PTHR43581">
    <property type="entry name" value="ATP/GTP PHOSPHATASE"/>
    <property type="match status" value="1"/>
</dbReference>
<dbReference type="PANTHER" id="PTHR43581:SF2">
    <property type="entry name" value="EXCINUCLEASE ATPASE SUBUNIT"/>
    <property type="match status" value="1"/>
</dbReference>
<comment type="caution">
    <text evidence="2">The sequence shown here is derived from an EMBL/GenBank/DDBJ whole genome shotgun (WGS) entry which is preliminary data.</text>
</comment>
<dbReference type="Proteomes" id="UP000661112">
    <property type="component" value="Unassembled WGS sequence"/>
</dbReference>
<keyword evidence="3" id="KW-1185">Reference proteome</keyword>